<keyword evidence="2" id="KW-1185">Reference proteome</keyword>
<dbReference type="Gene3D" id="3.40.1490.10">
    <property type="entry name" value="Bit1"/>
    <property type="match status" value="1"/>
</dbReference>
<dbReference type="Pfam" id="PF09391">
    <property type="entry name" value="DUF2000"/>
    <property type="match status" value="1"/>
</dbReference>
<dbReference type="Proteomes" id="UP000194948">
    <property type="component" value="Chromosome"/>
</dbReference>
<dbReference type="AlphaFoldDB" id="A0AAQ3Y6A3"/>
<dbReference type="SUPFAM" id="SSF102462">
    <property type="entry name" value="Peptidyl-tRNA hydrolase II"/>
    <property type="match status" value="1"/>
</dbReference>
<organism evidence="1 2">
    <name type="scientific">Candidatus Enterococcus palustris</name>
    <dbReference type="NCBI Taxonomy" id="1834189"/>
    <lineage>
        <taxon>Bacteria</taxon>
        <taxon>Bacillati</taxon>
        <taxon>Bacillota</taxon>
        <taxon>Bacilli</taxon>
        <taxon>Lactobacillales</taxon>
        <taxon>Enterococcaceae</taxon>
        <taxon>Enterococcus</taxon>
    </lineage>
</organism>
<proteinExistence type="predicted"/>
<sequence>MKRTAIIINKNLPFGEQANVIAIVSAALANATEDMIDSEKIIDLNGNKHAAIKNSLVILKSNPTALLTLTETVNELDSVESVVFTSKGQRLNNQFSDYKIEISTNELKNLEPVVVALYGEDEQIRTLTKKFSLLR</sequence>
<evidence type="ECO:0008006" key="3">
    <source>
        <dbReference type="Google" id="ProtNLM"/>
    </source>
</evidence>
<reference evidence="1" key="1">
    <citation type="submission" date="2017-05" db="EMBL/GenBank/DDBJ databases">
        <authorList>
            <consortium name="The Broad Institute Genomics Platform"/>
            <consortium name="The Broad Institute Genomic Center for Infectious Diseases"/>
            <person name="Earl A."/>
            <person name="Manson A."/>
            <person name="Schwartman J."/>
            <person name="Gilmore M."/>
            <person name="Abouelleil A."/>
            <person name="Cao P."/>
            <person name="Chapman S."/>
            <person name="Cusick C."/>
            <person name="Shea T."/>
            <person name="Young S."/>
            <person name="Neafsey D."/>
            <person name="Nusbaum C."/>
            <person name="Birren B."/>
        </authorList>
    </citation>
    <scope>NUCLEOTIDE SEQUENCE</scope>
    <source>
        <strain evidence="1">7F3_DIV0205</strain>
    </source>
</reference>
<dbReference type="RefSeq" id="WP_086312686.1">
    <property type="nucleotide sequence ID" value="NZ_CP147244.1"/>
</dbReference>
<gene>
    <name evidence="1" type="ORF">A5821_000276</name>
</gene>
<reference evidence="1" key="2">
    <citation type="submission" date="2024-03" db="EMBL/GenBank/DDBJ databases">
        <title>The Genome Sequence of Enterococcus sp. DIV0205d.</title>
        <authorList>
            <consortium name="The Broad Institute Genomics Platform"/>
            <consortium name="The Broad Institute Microbial Omics Core"/>
            <consortium name="The Broad Institute Genomic Center for Infectious Diseases"/>
            <person name="Earl A."/>
            <person name="Manson A."/>
            <person name="Gilmore M."/>
            <person name="Schwartman J."/>
            <person name="Shea T."/>
            <person name="Abouelleil A."/>
            <person name="Cao P."/>
            <person name="Chapman S."/>
            <person name="Cusick C."/>
            <person name="Young S."/>
            <person name="Neafsey D."/>
            <person name="Nusbaum C."/>
            <person name="Birren B."/>
        </authorList>
    </citation>
    <scope>NUCLEOTIDE SEQUENCE</scope>
    <source>
        <strain evidence="1">7F3_DIV0205</strain>
    </source>
</reference>
<dbReference type="InterPro" id="IPR018988">
    <property type="entry name" value="DUF2000"/>
</dbReference>
<accession>A0AAQ3Y6A3</accession>
<evidence type="ECO:0000313" key="1">
    <source>
        <dbReference type="EMBL" id="WYJ99199.1"/>
    </source>
</evidence>
<protein>
    <recommendedName>
        <fullName evidence="3">DUF2000 domain-containing protein</fullName>
    </recommendedName>
</protein>
<dbReference type="EMBL" id="CP147244">
    <property type="protein sequence ID" value="WYJ99199.1"/>
    <property type="molecule type" value="Genomic_DNA"/>
</dbReference>
<evidence type="ECO:0000313" key="2">
    <source>
        <dbReference type="Proteomes" id="UP000194948"/>
    </source>
</evidence>
<dbReference type="InterPro" id="IPR023476">
    <property type="entry name" value="Pep_tRNA_hydro_II_dom_sf"/>
</dbReference>
<name>A0AAQ3Y6A3_9ENTE</name>